<feature type="compositionally biased region" description="Basic and acidic residues" evidence="1">
    <location>
        <begin position="144"/>
        <end position="161"/>
    </location>
</feature>
<evidence type="ECO:0000313" key="2">
    <source>
        <dbReference type="EMBL" id="KAK2814235.1"/>
    </source>
</evidence>
<comment type="caution">
    <text evidence="2">The sequence shown here is derived from an EMBL/GenBank/DDBJ whole genome shotgun (WGS) entry which is preliminary data.</text>
</comment>
<organism evidence="2 3">
    <name type="scientific">Channa striata</name>
    <name type="common">Snakehead murrel</name>
    <name type="synonym">Ophicephalus striatus</name>
    <dbReference type="NCBI Taxonomy" id="64152"/>
    <lineage>
        <taxon>Eukaryota</taxon>
        <taxon>Metazoa</taxon>
        <taxon>Chordata</taxon>
        <taxon>Craniata</taxon>
        <taxon>Vertebrata</taxon>
        <taxon>Euteleostomi</taxon>
        <taxon>Actinopterygii</taxon>
        <taxon>Neopterygii</taxon>
        <taxon>Teleostei</taxon>
        <taxon>Neoteleostei</taxon>
        <taxon>Acanthomorphata</taxon>
        <taxon>Anabantaria</taxon>
        <taxon>Anabantiformes</taxon>
        <taxon>Channoidei</taxon>
        <taxon>Channidae</taxon>
        <taxon>Channa</taxon>
    </lineage>
</organism>
<accession>A0AA88IGK8</accession>
<dbReference type="EMBL" id="JAUPFM010000074">
    <property type="protein sequence ID" value="KAK2814235.1"/>
    <property type="molecule type" value="Genomic_DNA"/>
</dbReference>
<keyword evidence="3" id="KW-1185">Reference proteome</keyword>
<proteinExistence type="predicted"/>
<evidence type="ECO:0000313" key="3">
    <source>
        <dbReference type="Proteomes" id="UP001187415"/>
    </source>
</evidence>
<dbReference type="AlphaFoldDB" id="A0AA88IGK8"/>
<reference evidence="2" key="1">
    <citation type="submission" date="2023-07" db="EMBL/GenBank/DDBJ databases">
        <title>Chromosome-level Genome Assembly of Striped Snakehead (Channa striata).</title>
        <authorList>
            <person name="Liu H."/>
        </authorList>
    </citation>
    <scope>NUCLEOTIDE SEQUENCE</scope>
    <source>
        <strain evidence="2">Gz</strain>
        <tissue evidence="2">Muscle</tissue>
    </source>
</reference>
<evidence type="ECO:0000256" key="1">
    <source>
        <dbReference type="SAM" id="MobiDB-lite"/>
    </source>
</evidence>
<sequence>MLGRPDSAVRRPTFSECARQRAFQCSLPGALRREQLEDKELQLGPLCALFAAGEGDAREGTTSRTTTRFSIALGCTISPEARSASREKEVTDPGWLDRAPEEHAPFTALLWWVPITLLSRRNYPVVDAAVNARDDEPTGVARATETDGRRSKRPERRDGRRAGGGRSAEVAPRAETDRDRAGEHPPMTERTRATKEGEDGGKELGEKDAPLSRAVSAKPAPCGNYTYHEFNNLAGTLTDGPKAFLTRSPSRWGSINPVLLMEDPVDRDTGKVVRRYTVTSRGHLSTLARNSALENASDAPCYNEVFLPGRPVSRLNLDVDLKCCLGCSARFSSGRIAHQDLGIPALVSSASRHSGVPAEIGEGEAQRARGGPAISRTWETRWVRSPVPEGPPQAQAEHEAAVVPADRTVQL</sequence>
<name>A0AA88IGK8_CHASR</name>
<feature type="region of interest" description="Disordered" evidence="1">
    <location>
        <begin position="136"/>
        <end position="215"/>
    </location>
</feature>
<gene>
    <name evidence="2" type="ORF">Q5P01_000682</name>
</gene>
<protein>
    <submittedName>
        <fullName evidence="2">Uncharacterized protein</fullName>
    </submittedName>
</protein>
<feature type="region of interest" description="Disordered" evidence="1">
    <location>
        <begin position="385"/>
        <end position="411"/>
    </location>
</feature>
<dbReference type="Proteomes" id="UP001187415">
    <property type="component" value="Unassembled WGS sequence"/>
</dbReference>
<feature type="compositionally biased region" description="Basic and acidic residues" evidence="1">
    <location>
        <begin position="172"/>
        <end position="210"/>
    </location>
</feature>